<keyword evidence="2" id="KW-1185">Reference proteome</keyword>
<sequence>MKDFTISKLDSLFFLMSTKSKRQKFESLNEYQSCKILYKFNPSILEIFFLLSYFDIWNLFISANDVQNLYKISYAQLY</sequence>
<dbReference type="EMBL" id="REGN01000173">
    <property type="protein sequence ID" value="RNA43908.1"/>
    <property type="molecule type" value="Genomic_DNA"/>
</dbReference>
<dbReference type="AlphaFoldDB" id="A0A3M7T7T9"/>
<comment type="caution">
    <text evidence="1">The sequence shown here is derived from an EMBL/GenBank/DDBJ whole genome shotgun (WGS) entry which is preliminary data.</text>
</comment>
<name>A0A3M7T7T9_BRAPC</name>
<organism evidence="1 2">
    <name type="scientific">Brachionus plicatilis</name>
    <name type="common">Marine rotifer</name>
    <name type="synonym">Brachionus muelleri</name>
    <dbReference type="NCBI Taxonomy" id="10195"/>
    <lineage>
        <taxon>Eukaryota</taxon>
        <taxon>Metazoa</taxon>
        <taxon>Spiralia</taxon>
        <taxon>Gnathifera</taxon>
        <taxon>Rotifera</taxon>
        <taxon>Eurotatoria</taxon>
        <taxon>Monogononta</taxon>
        <taxon>Pseudotrocha</taxon>
        <taxon>Ploima</taxon>
        <taxon>Brachionidae</taxon>
        <taxon>Brachionus</taxon>
    </lineage>
</organism>
<dbReference type="Proteomes" id="UP000276133">
    <property type="component" value="Unassembled WGS sequence"/>
</dbReference>
<accession>A0A3M7T7T9</accession>
<reference evidence="1 2" key="1">
    <citation type="journal article" date="2018" name="Sci. Rep.">
        <title>Genomic signatures of local adaptation to the degree of environmental predictability in rotifers.</title>
        <authorList>
            <person name="Franch-Gras L."/>
            <person name="Hahn C."/>
            <person name="Garcia-Roger E.M."/>
            <person name="Carmona M.J."/>
            <person name="Serra M."/>
            <person name="Gomez A."/>
        </authorList>
    </citation>
    <scope>NUCLEOTIDE SEQUENCE [LARGE SCALE GENOMIC DNA]</scope>
    <source>
        <strain evidence="1">HYR1</strain>
    </source>
</reference>
<proteinExistence type="predicted"/>
<evidence type="ECO:0000313" key="1">
    <source>
        <dbReference type="EMBL" id="RNA43908.1"/>
    </source>
</evidence>
<evidence type="ECO:0000313" key="2">
    <source>
        <dbReference type="Proteomes" id="UP000276133"/>
    </source>
</evidence>
<protein>
    <submittedName>
        <fullName evidence="1">Uncharacterized protein</fullName>
    </submittedName>
</protein>
<gene>
    <name evidence="1" type="ORF">BpHYR1_026167</name>
</gene>